<feature type="transmembrane region" description="Helical" evidence="6">
    <location>
        <begin position="159"/>
        <end position="178"/>
    </location>
</feature>
<dbReference type="EMBL" id="QGKM01000050">
    <property type="protein sequence ID" value="PWQ95075.1"/>
    <property type="molecule type" value="Genomic_DNA"/>
</dbReference>
<dbReference type="PANTHER" id="PTHR32322:SF18">
    <property type="entry name" value="S-ADENOSYLMETHIONINE_S-ADENOSYLHOMOCYSTEINE TRANSPORTER"/>
    <property type="match status" value="1"/>
</dbReference>
<comment type="subcellular location">
    <subcellularLocation>
        <location evidence="1">Cell membrane</location>
        <topology evidence="1">Multi-pass membrane protein</topology>
    </subcellularLocation>
</comment>
<gene>
    <name evidence="8" type="ORF">DKW60_15670</name>
</gene>
<dbReference type="InterPro" id="IPR037185">
    <property type="entry name" value="EmrE-like"/>
</dbReference>
<dbReference type="Pfam" id="PF00892">
    <property type="entry name" value="EamA"/>
    <property type="match status" value="2"/>
</dbReference>
<feature type="transmembrane region" description="Helical" evidence="6">
    <location>
        <begin position="220"/>
        <end position="241"/>
    </location>
</feature>
<evidence type="ECO:0000256" key="5">
    <source>
        <dbReference type="ARBA" id="ARBA00023136"/>
    </source>
</evidence>
<feature type="transmembrane region" description="Helical" evidence="6">
    <location>
        <begin position="103"/>
        <end position="122"/>
    </location>
</feature>
<dbReference type="GO" id="GO:0005886">
    <property type="term" value="C:plasma membrane"/>
    <property type="evidence" value="ECO:0007669"/>
    <property type="project" value="UniProtKB-SubCell"/>
</dbReference>
<feature type="transmembrane region" description="Helical" evidence="6">
    <location>
        <begin position="129"/>
        <end position="147"/>
    </location>
</feature>
<keyword evidence="9" id="KW-1185">Reference proteome</keyword>
<keyword evidence="4 6" id="KW-1133">Transmembrane helix</keyword>
<evidence type="ECO:0000259" key="7">
    <source>
        <dbReference type="Pfam" id="PF00892"/>
    </source>
</evidence>
<evidence type="ECO:0000313" key="9">
    <source>
        <dbReference type="Proteomes" id="UP000245539"/>
    </source>
</evidence>
<organism evidence="8 9">
    <name type="scientific">Leucothrix pacifica</name>
    <dbReference type="NCBI Taxonomy" id="1247513"/>
    <lineage>
        <taxon>Bacteria</taxon>
        <taxon>Pseudomonadati</taxon>
        <taxon>Pseudomonadota</taxon>
        <taxon>Gammaproteobacteria</taxon>
        <taxon>Thiotrichales</taxon>
        <taxon>Thiotrichaceae</taxon>
        <taxon>Leucothrix</taxon>
    </lineage>
</organism>
<evidence type="ECO:0000313" key="8">
    <source>
        <dbReference type="EMBL" id="PWQ95075.1"/>
    </source>
</evidence>
<dbReference type="Proteomes" id="UP000245539">
    <property type="component" value="Unassembled WGS sequence"/>
</dbReference>
<dbReference type="OrthoDB" id="4167046at2"/>
<dbReference type="SUPFAM" id="SSF103481">
    <property type="entry name" value="Multidrug resistance efflux transporter EmrE"/>
    <property type="match status" value="2"/>
</dbReference>
<comment type="caution">
    <text evidence="8">The sequence shown here is derived from an EMBL/GenBank/DDBJ whole genome shotgun (WGS) entry which is preliminary data.</text>
</comment>
<keyword evidence="5 6" id="KW-0472">Membrane</keyword>
<accession>A0A317C8T0</accession>
<evidence type="ECO:0000256" key="2">
    <source>
        <dbReference type="ARBA" id="ARBA00022475"/>
    </source>
</evidence>
<feature type="transmembrane region" description="Helical" evidence="6">
    <location>
        <begin position="72"/>
        <end position="91"/>
    </location>
</feature>
<protein>
    <submittedName>
        <fullName evidence="8">EamA/RhaT family transporter</fullName>
    </submittedName>
</protein>
<proteinExistence type="predicted"/>
<evidence type="ECO:0000256" key="1">
    <source>
        <dbReference type="ARBA" id="ARBA00004651"/>
    </source>
</evidence>
<feature type="transmembrane region" description="Helical" evidence="6">
    <location>
        <begin position="43"/>
        <end position="60"/>
    </location>
</feature>
<evidence type="ECO:0000256" key="6">
    <source>
        <dbReference type="SAM" id="Phobius"/>
    </source>
</evidence>
<feature type="transmembrane region" description="Helical" evidence="6">
    <location>
        <begin position="253"/>
        <end position="272"/>
    </location>
</feature>
<keyword evidence="2" id="KW-1003">Cell membrane</keyword>
<feature type="domain" description="EamA" evidence="7">
    <location>
        <begin position="12"/>
        <end position="144"/>
    </location>
</feature>
<name>A0A317C8T0_9GAMM</name>
<dbReference type="PANTHER" id="PTHR32322">
    <property type="entry name" value="INNER MEMBRANE TRANSPORTER"/>
    <property type="match status" value="1"/>
</dbReference>
<evidence type="ECO:0000256" key="3">
    <source>
        <dbReference type="ARBA" id="ARBA00022692"/>
    </source>
</evidence>
<dbReference type="RefSeq" id="WP_109838606.1">
    <property type="nucleotide sequence ID" value="NZ_QGKM01000050.1"/>
</dbReference>
<dbReference type="InterPro" id="IPR050638">
    <property type="entry name" value="AA-Vitamin_Transporters"/>
</dbReference>
<feature type="transmembrane region" description="Helical" evidence="6">
    <location>
        <begin position="278"/>
        <end position="296"/>
    </location>
</feature>
<feature type="domain" description="EamA" evidence="7">
    <location>
        <begin position="159"/>
        <end position="295"/>
    </location>
</feature>
<evidence type="ECO:0000256" key="4">
    <source>
        <dbReference type="ARBA" id="ARBA00022989"/>
    </source>
</evidence>
<feature type="transmembrane region" description="Helical" evidence="6">
    <location>
        <begin position="190"/>
        <end position="208"/>
    </location>
</feature>
<dbReference type="InterPro" id="IPR000620">
    <property type="entry name" value="EamA_dom"/>
</dbReference>
<dbReference type="AlphaFoldDB" id="A0A317C8T0"/>
<keyword evidence="3 6" id="KW-0812">Transmembrane</keyword>
<reference evidence="8 9" key="1">
    <citation type="submission" date="2018-05" db="EMBL/GenBank/DDBJ databases">
        <title>Leucothrix arctica sp. nov., isolated from Arctic seawater.</title>
        <authorList>
            <person name="Choi A."/>
            <person name="Baek K."/>
        </authorList>
    </citation>
    <scope>NUCLEOTIDE SEQUENCE [LARGE SCALE GENOMIC DNA]</scope>
    <source>
        <strain evidence="8 9">JCM 18388</strain>
    </source>
</reference>
<sequence>MQPSLLDKASPYLLLVLTTLFWAGNFNVGRAISAEVPPLGLSFWRWVVAFAILLPFAYRPMKQHWQLMKQHIGLILVFSLLGVAMFNSFVYLGLQTTTATNGVLMQSVSPIIIILLSTLIFGDKANGQQWFGVLVSLFGAGVILVRGDISVLLSLDFNIGDMWILGAVISWSVYTVLLRKLPVALKGLPFLGYSMMFGLVIIFPFYLIETLNGRPMPSSATAIAGVTYVSIFASLLAFLFWNNAASRLGANRTGQFIHLIPAFGLTIATVILGEQLQSFHYIGMLLVAIGLVLANLKGSVLGKRKEAGA</sequence>